<organism evidence="1 2">
    <name type="scientific">Mucor lusitanicus CBS 277.49</name>
    <dbReference type="NCBI Taxonomy" id="747725"/>
    <lineage>
        <taxon>Eukaryota</taxon>
        <taxon>Fungi</taxon>
        <taxon>Fungi incertae sedis</taxon>
        <taxon>Mucoromycota</taxon>
        <taxon>Mucoromycotina</taxon>
        <taxon>Mucoromycetes</taxon>
        <taxon>Mucorales</taxon>
        <taxon>Mucorineae</taxon>
        <taxon>Mucoraceae</taxon>
        <taxon>Mucor</taxon>
    </lineage>
</organism>
<evidence type="ECO:0000313" key="1">
    <source>
        <dbReference type="EMBL" id="OAD08138.1"/>
    </source>
</evidence>
<gene>
    <name evidence="1" type="ORF">MUCCIDRAFT_76941</name>
</gene>
<protein>
    <submittedName>
        <fullName evidence="1">Uncharacterized protein</fullName>
    </submittedName>
</protein>
<name>A0A168PS63_MUCCL</name>
<dbReference type="EMBL" id="AMYB01000001">
    <property type="protein sequence ID" value="OAD08138.1"/>
    <property type="molecule type" value="Genomic_DNA"/>
</dbReference>
<evidence type="ECO:0000313" key="2">
    <source>
        <dbReference type="Proteomes" id="UP000077051"/>
    </source>
</evidence>
<proteinExistence type="predicted"/>
<keyword evidence="2" id="KW-1185">Reference proteome</keyword>
<dbReference type="VEuPathDB" id="FungiDB:MUCCIDRAFT_76941"/>
<dbReference type="AlphaFoldDB" id="A0A168PS63"/>
<comment type="caution">
    <text evidence="1">The sequence shown here is derived from an EMBL/GenBank/DDBJ whole genome shotgun (WGS) entry which is preliminary data.</text>
</comment>
<sequence>MLDFQNPHGIVVISVKPHFLRRTDVLEALVGIVDTSTPGFKLMGTTGEEFTEDGKRKFLVTLDLLPVQSFALDATCIRMETFARPLVFEEYEAGKGAVDTANNRRDNMPSFHDVMKTYRWEIRCLSFFFAVAEANALSAYKYVEIEDRMNHFEFRWRLAESLLDHARVMSEGLGEREPYQLRQANCTVSGTLKIFRTRRHKHPFPEAKTWLIFVELFYANDKTLKETCLHSLGPTIICV</sequence>
<reference evidence="1 2" key="1">
    <citation type="submission" date="2015-06" db="EMBL/GenBank/DDBJ databases">
        <title>Expansion of signal transduction pathways in fungi by whole-genome duplication.</title>
        <authorList>
            <consortium name="DOE Joint Genome Institute"/>
            <person name="Corrochano L.M."/>
            <person name="Kuo A."/>
            <person name="Marcet-Houben M."/>
            <person name="Polaino S."/>
            <person name="Salamov A."/>
            <person name="Villalobos J.M."/>
            <person name="Alvarez M.I."/>
            <person name="Avalos J."/>
            <person name="Benito E.P."/>
            <person name="Benoit I."/>
            <person name="Burger G."/>
            <person name="Camino L.P."/>
            <person name="Canovas D."/>
            <person name="Cerda-Olmedo E."/>
            <person name="Cheng J.-F."/>
            <person name="Dominguez A."/>
            <person name="Elias M."/>
            <person name="Eslava A.P."/>
            <person name="Glaser F."/>
            <person name="Grimwood J."/>
            <person name="Gutierrez G."/>
            <person name="Heitman J."/>
            <person name="Henrissat B."/>
            <person name="Iturriaga E.A."/>
            <person name="Lang B.F."/>
            <person name="Lavin J.L."/>
            <person name="Lee S."/>
            <person name="Li W."/>
            <person name="Lindquist E."/>
            <person name="Lopez-Garcia S."/>
            <person name="Luque E.M."/>
            <person name="Marcos A.T."/>
            <person name="Martin J."/>
            <person name="Mccluskey K."/>
            <person name="Medina H.R."/>
            <person name="Miralles-Duran A."/>
            <person name="Miyazaki A."/>
            <person name="Munoz-Torres E."/>
            <person name="Oguiza J.A."/>
            <person name="Ohm R."/>
            <person name="Olmedo M."/>
            <person name="Orejas M."/>
            <person name="Ortiz-Castellanos L."/>
            <person name="Pisabarro A.G."/>
            <person name="Rodriguez-Romero J."/>
            <person name="Ruiz-Herrera J."/>
            <person name="Ruiz-Vazquez R."/>
            <person name="Sanz C."/>
            <person name="Schackwitz W."/>
            <person name="Schmutz J."/>
            <person name="Shahriari M."/>
            <person name="Shelest E."/>
            <person name="Silva-Franco F."/>
            <person name="Soanes D."/>
            <person name="Syed K."/>
            <person name="Tagua V.G."/>
            <person name="Talbot N.J."/>
            <person name="Thon M."/>
            <person name="De Vries R.P."/>
            <person name="Wiebenga A."/>
            <person name="Yadav J.S."/>
            <person name="Braun E.L."/>
            <person name="Baker S."/>
            <person name="Garre V."/>
            <person name="Horwitz B."/>
            <person name="Torres-Martinez S."/>
            <person name="Idnurm A."/>
            <person name="Herrera-Estrella A."/>
            <person name="Gabaldon T."/>
            <person name="Grigoriev I.V."/>
        </authorList>
    </citation>
    <scope>NUCLEOTIDE SEQUENCE [LARGE SCALE GENOMIC DNA]</scope>
    <source>
        <strain evidence="1 2">CBS 277.49</strain>
    </source>
</reference>
<dbReference type="Proteomes" id="UP000077051">
    <property type="component" value="Unassembled WGS sequence"/>
</dbReference>
<accession>A0A168PS63</accession>
<dbReference type="STRING" id="747725.A0A168PS63"/>
<dbReference type="OrthoDB" id="2282414at2759"/>